<organism evidence="4 5">
    <name type="scientific">Rhizopus stolonifer</name>
    <name type="common">Rhizopus nigricans</name>
    <dbReference type="NCBI Taxonomy" id="4846"/>
    <lineage>
        <taxon>Eukaryota</taxon>
        <taxon>Fungi</taxon>
        <taxon>Fungi incertae sedis</taxon>
        <taxon>Mucoromycota</taxon>
        <taxon>Mucoromycotina</taxon>
        <taxon>Mucoromycetes</taxon>
        <taxon>Mucorales</taxon>
        <taxon>Mucorineae</taxon>
        <taxon>Rhizopodaceae</taxon>
        <taxon>Rhizopus</taxon>
    </lineage>
</organism>
<evidence type="ECO:0000313" key="4">
    <source>
        <dbReference type="EMBL" id="RCH95451.1"/>
    </source>
</evidence>
<dbReference type="GO" id="GO:0005085">
    <property type="term" value="F:guanyl-nucleotide exchange factor activity"/>
    <property type="evidence" value="ECO:0007669"/>
    <property type="project" value="UniProtKB-KW"/>
</dbReference>
<dbReference type="AlphaFoldDB" id="A0A367K0M7"/>
<dbReference type="SUPFAM" id="SSF48366">
    <property type="entry name" value="Ras GEF"/>
    <property type="match status" value="1"/>
</dbReference>
<dbReference type="PROSITE" id="PS50212">
    <property type="entry name" value="RASGEF_NTER"/>
    <property type="match status" value="1"/>
</dbReference>
<name>A0A367K0M7_RHIST</name>
<protein>
    <recommendedName>
        <fullName evidence="3">N-terminal Ras-GEF domain-containing protein</fullName>
    </recommendedName>
</protein>
<keyword evidence="5" id="KW-1185">Reference proteome</keyword>
<proteinExistence type="predicted"/>
<keyword evidence="1" id="KW-0344">Guanine-nucleotide releasing factor</keyword>
<evidence type="ECO:0000256" key="2">
    <source>
        <dbReference type="SAM" id="MobiDB-lite"/>
    </source>
</evidence>
<evidence type="ECO:0000259" key="3">
    <source>
        <dbReference type="PROSITE" id="PS50212"/>
    </source>
</evidence>
<dbReference type="Gene3D" id="1.20.870.10">
    <property type="entry name" value="Son of sevenless (SoS) protein Chain: S domain 1"/>
    <property type="match status" value="1"/>
</dbReference>
<feature type="domain" description="N-terminal Ras-GEF" evidence="3">
    <location>
        <begin position="550"/>
        <end position="598"/>
    </location>
</feature>
<dbReference type="STRING" id="4846.A0A367K0M7"/>
<dbReference type="OrthoDB" id="546434at2759"/>
<gene>
    <name evidence="4" type="ORF">CU098_002203</name>
</gene>
<evidence type="ECO:0000313" key="5">
    <source>
        <dbReference type="Proteomes" id="UP000253551"/>
    </source>
</evidence>
<feature type="non-terminal residue" evidence="4">
    <location>
        <position position="598"/>
    </location>
</feature>
<dbReference type="Proteomes" id="UP000253551">
    <property type="component" value="Unassembled WGS sequence"/>
</dbReference>
<dbReference type="EMBL" id="PJQM01002429">
    <property type="protein sequence ID" value="RCH95451.1"/>
    <property type="molecule type" value="Genomic_DNA"/>
</dbReference>
<accession>A0A367K0M7</accession>
<feature type="region of interest" description="Disordered" evidence="2">
    <location>
        <begin position="273"/>
        <end position="308"/>
    </location>
</feature>
<feature type="region of interest" description="Disordered" evidence="2">
    <location>
        <begin position="412"/>
        <end position="464"/>
    </location>
</feature>
<reference evidence="4 5" key="1">
    <citation type="journal article" date="2018" name="G3 (Bethesda)">
        <title>Phylogenetic and Phylogenomic Definition of Rhizopus Species.</title>
        <authorList>
            <person name="Gryganskyi A.P."/>
            <person name="Golan J."/>
            <person name="Dolatabadi S."/>
            <person name="Mondo S."/>
            <person name="Robb S."/>
            <person name="Idnurm A."/>
            <person name="Muszewska A."/>
            <person name="Steczkiewicz K."/>
            <person name="Masonjones S."/>
            <person name="Liao H.L."/>
            <person name="Gajdeczka M.T."/>
            <person name="Anike F."/>
            <person name="Vuek A."/>
            <person name="Anishchenko I.M."/>
            <person name="Voigt K."/>
            <person name="de Hoog G.S."/>
            <person name="Smith M.E."/>
            <person name="Heitman J."/>
            <person name="Vilgalys R."/>
            <person name="Stajich J.E."/>
        </authorList>
    </citation>
    <scope>NUCLEOTIDE SEQUENCE [LARGE SCALE GENOMIC DNA]</scope>
    <source>
        <strain evidence="4 5">LSU 92-RS-03</strain>
    </source>
</reference>
<evidence type="ECO:0000256" key="1">
    <source>
        <dbReference type="PROSITE-ProRule" id="PRU00135"/>
    </source>
</evidence>
<dbReference type="InterPro" id="IPR000651">
    <property type="entry name" value="Ras-like_Gua-exchang_fac_N"/>
</dbReference>
<sequence length="598" mass="68867">KRMSKSNKQMEEQIKTQVSAILNHVQMLEQSSPPKKKLNTQKSITNHIDILVDLLISYSQRPLKRHDHEALSFYRRYSQPAVMNSHKYTRNSGEKENTQIRLSSYSSSVGHKWKQHLSSFMSLPPNRYSSEPTYDPEYLPANKKQSSISHEALSPPYSDQPESNSDNTCHEPTKRMRFYRRLKRPSSKRLLKDMFFSTKKQCDYNMNQDDVAEARMQVFSFRLSSMSVEQCRLHLVPPFAKKTNIHWDDQDMSGPLPCQQLVDHYQAFYPMMDDNERQPQPESHQVSRKRRCQPIMDPQQRKNLPLPPLPTVENFLTIMDEPNSPASSYFSARSHSSVSSNSTLNSLLLDDITDQLAKTHLIEPTFLFENNAILDKEQTADCLLSLPPPVPPKDAHLAKRKETKAIMQSISHYPHETSSHKKRRVTETTTNSGFFHKQSKQRPPIPPRRSSMPLPLPPKETEIPSMPLNAKKNAQYYRQKPSKPVFLDESSWSHFLGIQRKEHNEAIKRAILGRSLGVPGLSKKVDKSDSKLLKMTEDGDVVLLYEIIQGKLQVVAGTPEKLFEKLADESVQDMNYVDTYLSNHRSFITSIDLLDQLI</sequence>
<feature type="region of interest" description="Disordered" evidence="2">
    <location>
        <begin position="131"/>
        <end position="173"/>
    </location>
</feature>
<dbReference type="InterPro" id="IPR023578">
    <property type="entry name" value="Ras_GEF_dom_sf"/>
</dbReference>
<feature type="non-terminal residue" evidence="4">
    <location>
        <position position="1"/>
    </location>
</feature>
<comment type="caution">
    <text evidence="4">The sequence shown here is derived from an EMBL/GenBank/DDBJ whole genome shotgun (WGS) entry which is preliminary data.</text>
</comment>
<dbReference type="Pfam" id="PF00618">
    <property type="entry name" value="RasGEF_N"/>
    <property type="match status" value="1"/>
</dbReference>